<keyword evidence="3 5" id="KW-0378">Hydrolase</keyword>
<dbReference type="PANTHER" id="PTHR43053:SF3">
    <property type="entry name" value="ALPHA-GALACTOSIDASE C-RELATED"/>
    <property type="match status" value="1"/>
</dbReference>
<evidence type="ECO:0000256" key="6">
    <source>
        <dbReference type="PIRSR" id="PIRSR005536-1"/>
    </source>
</evidence>
<dbReference type="AlphaFoldDB" id="A0A9P5CYL5"/>
<feature type="binding site" evidence="7">
    <location>
        <position position="546"/>
    </location>
    <ligand>
        <name>substrate</name>
    </ligand>
</feature>
<reference evidence="11" key="1">
    <citation type="submission" date="2020-03" db="EMBL/GenBank/DDBJ databases">
        <title>Site-based positive gene gene selection in Geosmithia morbida across the United States reveals a broad range of putative effectors and factors for local host and environmental adapation.</title>
        <authorList>
            <person name="Onufrak A."/>
            <person name="Murdoch R.W."/>
            <person name="Gazis R."/>
            <person name="Huff M."/>
            <person name="Staton M."/>
            <person name="Klingeman W."/>
            <person name="Hadziabdic D."/>
        </authorList>
    </citation>
    <scope>NUCLEOTIDE SEQUENCE</scope>
    <source>
        <strain evidence="11">1262</strain>
    </source>
</reference>
<dbReference type="PIRSF" id="PIRSF005536">
    <property type="entry name" value="Agal"/>
    <property type="match status" value="1"/>
</dbReference>
<dbReference type="Gene3D" id="2.60.40.1180">
    <property type="entry name" value="Golgi alpha-mannosidase II"/>
    <property type="match status" value="1"/>
</dbReference>
<dbReference type="GeneID" id="55969239"/>
<comment type="function">
    <text evidence="5">Hydrolyzes a variety of simple alpha-D-galactoside as well as more complex molecules such as oligosaccharides and polysaccharides.</text>
</comment>
<organism evidence="11 12">
    <name type="scientific">Geosmithia morbida</name>
    <dbReference type="NCBI Taxonomy" id="1094350"/>
    <lineage>
        <taxon>Eukaryota</taxon>
        <taxon>Fungi</taxon>
        <taxon>Dikarya</taxon>
        <taxon>Ascomycota</taxon>
        <taxon>Pezizomycotina</taxon>
        <taxon>Sordariomycetes</taxon>
        <taxon>Hypocreomycetidae</taxon>
        <taxon>Hypocreales</taxon>
        <taxon>Bionectriaceae</taxon>
        <taxon>Geosmithia</taxon>
    </lineage>
</organism>
<comment type="caution">
    <text evidence="11">The sequence shown here is derived from an EMBL/GenBank/DDBJ whole genome shotgun (WGS) entry which is preliminary data.</text>
</comment>
<sequence>MIISVRSRGLLGVAAFLPALAVAQSQESTGIQVDGKSFALNGDGVSYRFHVSDDDGDLISDHFGGAATEMISFPPLAEVHGWTEITGRERREFPDSGRGDYRTPAVQIRQGEGTPVSALRYKSHDIIKGKPELAGLPSTWGGEDDATTLVVNLEDKLSGVQAALSYSIFPKHDAVARSVNITNSGDGNVTIEKLASLSVDLPYEELDMINLHGEWAREAQRRRRPVDYGIQAFGSSTGYSSHLHNPFLAVVSADATESHGEAWGFSLIYTGSFSVEVEKSSHGFTRAMLGLNPSQLSWKLAPGETFTSPECVVVYSDQGVGGMSRKLHRLMNRNLIRPRWAKATRPILLNSWEGIGFDFNQTRVERLARETADLGVSMLVLDDGWFGDEYPRLADNAGLGDWVPNPERFPDGLTPVVDYVNSLDVADRDGQKLKFGLWVEPEMVNRNSTLYHEHPDWALHAGDYPRTEVRNQLVLNVGLVEVQDFIIETVSGILRNSTGISYIKWDNNRGMHEIPDSETYHRYMLGLYRVLGELVDRFPDILWEGCASGGGRFDPGMLRYFPQTWTSDNTDALDRLAIQFGTSLAYPPAAMAAHVSAVPNGNTARVIPMEFRGHVALMGASFGLELDPAEMSEEERSKVPGLIALAERIRPLVLEGDVYRLRLPEQSKWPGAVYVAENQESAVLYAFQTQGVVNMAGRAVFSLQGLDPSTRYRLDVFGGDEYGKNATYWGRTLMNVGLQFAFEGDYDSRVVVLNKV</sequence>
<dbReference type="OrthoDB" id="5795902at2759"/>
<dbReference type="InterPro" id="IPR038417">
    <property type="entry name" value="Alpga-gal_N_sf"/>
</dbReference>
<dbReference type="FunFam" id="3.20.20.70:FF:000118">
    <property type="entry name" value="Alpha-galactosidase"/>
    <property type="match status" value="1"/>
</dbReference>
<feature type="binding site" evidence="7">
    <location>
        <position position="470"/>
    </location>
    <ligand>
        <name>substrate</name>
    </ligand>
</feature>
<dbReference type="InterPro" id="IPR050985">
    <property type="entry name" value="Alpha-glycosidase_related"/>
</dbReference>
<evidence type="ECO:0000256" key="1">
    <source>
        <dbReference type="ARBA" id="ARBA00001255"/>
    </source>
</evidence>
<keyword evidence="8" id="KW-0732">Signal</keyword>
<feature type="active site" description="Proton donor" evidence="6">
    <location>
        <position position="568"/>
    </location>
</feature>
<gene>
    <name evidence="11" type="ORF">GMORB2_3011</name>
</gene>
<feature type="domain" description="Glycosyl hydrolase family 36 N-terminal" evidence="10">
    <location>
        <begin position="58"/>
        <end position="301"/>
    </location>
</feature>
<evidence type="ECO:0000256" key="8">
    <source>
        <dbReference type="SAM" id="SignalP"/>
    </source>
</evidence>
<dbReference type="InterPro" id="IPR013780">
    <property type="entry name" value="Glyco_hydro_b"/>
</dbReference>
<dbReference type="InterPro" id="IPR013785">
    <property type="entry name" value="Aldolase_TIM"/>
</dbReference>
<feature type="binding site" evidence="7">
    <location>
        <begin position="382"/>
        <end position="383"/>
    </location>
    <ligand>
        <name>substrate</name>
    </ligand>
</feature>
<feature type="signal peptide" evidence="8">
    <location>
        <begin position="1"/>
        <end position="25"/>
    </location>
</feature>
<dbReference type="Pfam" id="PF02065">
    <property type="entry name" value="Melibiase"/>
    <property type="match status" value="1"/>
</dbReference>
<dbReference type="Pfam" id="PF16875">
    <property type="entry name" value="Glyco_hydro_36N"/>
    <property type="match status" value="1"/>
</dbReference>
<dbReference type="PANTHER" id="PTHR43053">
    <property type="entry name" value="GLYCOSIDASE FAMILY 31"/>
    <property type="match status" value="1"/>
</dbReference>
<evidence type="ECO:0000313" key="12">
    <source>
        <dbReference type="Proteomes" id="UP000749293"/>
    </source>
</evidence>
<feature type="binding site" evidence="7">
    <location>
        <begin position="504"/>
        <end position="508"/>
    </location>
    <ligand>
        <name>substrate</name>
    </ligand>
</feature>
<evidence type="ECO:0000256" key="5">
    <source>
        <dbReference type="PIRNR" id="PIRNR005536"/>
    </source>
</evidence>
<dbReference type="InterPro" id="IPR017853">
    <property type="entry name" value="GH"/>
</dbReference>
<proteinExistence type="inferred from homology"/>
<feature type="domain" description="Glycosyl hydrolase family 36 C-terminal" evidence="9">
    <location>
        <begin position="669"/>
        <end position="753"/>
    </location>
</feature>
<dbReference type="InterPro" id="IPR002252">
    <property type="entry name" value="Glyco_hydro_36"/>
</dbReference>
<evidence type="ECO:0000259" key="9">
    <source>
        <dbReference type="Pfam" id="PF16874"/>
    </source>
</evidence>
<evidence type="ECO:0000256" key="2">
    <source>
        <dbReference type="ARBA" id="ARBA00012755"/>
    </source>
</evidence>
<dbReference type="RefSeq" id="XP_035319225.1">
    <property type="nucleotide sequence ID" value="XM_035464987.1"/>
</dbReference>
<evidence type="ECO:0000313" key="11">
    <source>
        <dbReference type="EMBL" id="KAF4120573.1"/>
    </source>
</evidence>
<protein>
    <recommendedName>
        <fullName evidence="2 5">Alpha-galactosidase</fullName>
        <ecNumber evidence="2 5">3.2.1.22</ecNumber>
    </recommendedName>
</protein>
<dbReference type="EC" id="3.2.1.22" evidence="2 5"/>
<feature type="active site" description="Nucleophile" evidence="6">
    <location>
        <position position="506"/>
    </location>
</feature>
<evidence type="ECO:0000259" key="10">
    <source>
        <dbReference type="Pfam" id="PF16875"/>
    </source>
</evidence>
<dbReference type="Gene3D" id="2.70.98.60">
    <property type="entry name" value="alpha-galactosidase from lactobacil brevis"/>
    <property type="match status" value="1"/>
</dbReference>
<dbReference type="PRINTS" id="PR00743">
    <property type="entry name" value="GLHYDRLASE36"/>
</dbReference>
<dbReference type="InterPro" id="IPR031704">
    <property type="entry name" value="Glyco_hydro_36_N"/>
</dbReference>
<feature type="binding site" evidence="7">
    <location>
        <position position="215"/>
    </location>
    <ligand>
        <name>substrate</name>
    </ligand>
</feature>
<dbReference type="Proteomes" id="UP000749293">
    <property type="component" value="Unassembled WGS sequence"/>
</dbReference>
<dbReference type="CDD" id="cd14791">
    <property type="entry name" value="GH36"/>
    <property type="match status" value="1"/>
</dbReference>
<dbReference type="InterPro" id="IPR031705">
    <property type="entry name" value="Glyco_hydro_36_C"/>
</dbReference>
<dbReference type="EMBL" id="JAANYQ010000016">
    <property type="protein sequence ID" value="KAF4120573.1"/>
    <property type="molecule type" value="Genomic_DNA"/>
</dbReference>
<evidence type="ECO:0000256" key="4">
    <source>
        <dbReference type="ARBA" id="ARBA00023295"/>
    </source>
</evidence>
<feature type="chain" id="PRO_5040459696" description="Alpha-galactosidase" evidence="8">
    <location>
        <begin position="26"/>
        <end position="756"/>
    </location>
</feature>
<dbReference type="Pfam" id="PF16874">
    <property type="entry name" value="Glyco_hydro_36C"/>
    <property type="match status" value="1"/>
</dbReference>
<accession>A0A9P5CYL5</accession>
<dbReference type="GO" id="GO:0004557">
    <property type="term" value="F:alpha-galactosidase activity"/>
    <property type="evidence" value="ECO:0007669"/>
    <property type="project" value="UniProtKB-UniRule"/>
</dbReference>
<comment type="similarity">
    <text evidence="5">Belongs to the glycosyl hydrolase.</text>
</comment>
<evidence type="ECO:0000256" key="3">
    <source>
        <dbReference type="ARBA" id="ARBA00022801"/>
    </source>
</evidence>
<feature type="binding site" evidence="7">
    <location>
        <position position="568"/>
    </location>
    <ligand>
        <name>substrate</name>
    </ligand>
</feature>
<dbReference type="Gene3D" id="3.20.20.70">
    <property type="entry name" value="Aldolase class I"/>
    <property type="match status" value="1"/>
</dbReference>
<comment type="catalytic activity">
    <reaction evidence="1 5">
        <text>Hydrolysis of terminal, non-reducing alpha-D-galactose residues in alpha-D-galactosides, including galactose oligosaccharides, galactomannans and galactolipids.</text>
        <dbReference type="EC" id="3.2.1.22"/>
    </reaction>
</comment>
<keyword evidence="4 5" id="KW-0326">Glycosidase</keyword>
<name>A0A9P5CYL5_9HYPO</name>
<dbReference type="GO" id="GO:0016052">
    <property type="term" value="P:carbohydrate catabolic process"/>
    <property type="evidence" value="ECO:0007669"/>
    <property type="project" value="InterPro"/>
</dbReference>
<keyword evidence="12" id="KW-1185">Reference proteome</keyword>
<dbReference type="SUPFAM" id="SSF51445">
    <property type="entry name" value="(Trans)glycosidases"/>
    <property type="match status" value="1"/>
</dbReference>
<evidence type="ECO:0000256" key="7">
    <source>
        <dbReference type="PIRSR" id="PIRSR005536-2"/>
    </source>
</evidence>